<dbReference type="InterPro" id="IPR011990">
    <property type="entry name" value="TPR-like_helical_dom_sf"/>
</dbReference>
<sequence>MRKVRKFASFVRTITTVTSEFLATTPPIHSPQPYSHSGVHARDAIYLKNREINEVIKLGHLESAIKLFDEMPLHDVVTYNLLISGCLRNGHPERAFGLYSQMVLRGIRESASTFTSVLGTCSNIDFFKEGSQIHCRVVSFGFTLNLFIASSLIDFYMRMGLDTVALKVFDELPQRNIAVWNLLLHRYCELSQFERLLGLFSKMQLEGVEPNGLTFCYLLRGFGNGRLLDEGKQLHSRAVKIGLVESNIFVPNALVDFYSDCRSLTEAKRAFECIPLDDVISWNSIVAVYADIGFLSESLELFSRMQFWRKRPSIRSLMALLNLSSRTRNIQLGKQIQSYALKLGFGHESSHLQSALINMYGKCLDIESSVAVYESTSVRTLECCNSLMTSLLHCGIIEDVIEMFGLMVDERIGLDEVTLSTTLKAVSMSSPSDLTRCRLLHCCAIKSGFDFNFVVSCSLIACYSRCGHLELSCKVFDEIHSPDVICFTSIINGYARNGLGREGVEMLKTMIQKGLKPDKVTFLCALIGCNHSGLVEEGRFVFELMKNLYGIEPDWKHYSCMVDLLGRIGLLDEAEKLIQKVPEKVNGVIWSSMLRSCRIHRNGTIGRKIAKSLVDLEAEDPAILLQASNFYSDIGDFETSKQLREIALIKKVVREIGHSLIERSDACHLEVSFLDLWKLRGCISDSPVRASCLSGCFLNGVALEDLVSLVVQEANEDYLQQKLVQRKTMDLIL</sequence>
<evidence type="ECO:0008006" key="5">
    <source>
        <dbReference type="Google" id="ProtNLM"/>
    </source>
</evidence>
<feature type="repeat" description="PPR" evidence="2">
    <location>
        <begin position="278"/>
        <end position="312"/>
    </location>
</feature>
<keyword evidence="1" id="KW-0677">Repeat</keyword>
<evidence type="ECO:0000256" key="2">
    <source>
        <dbReference type="PROSITE-ProRule" id="PRU00708"/>
    </source>
</evidence>
<evidence type="ECO:0000313" key="4">
    <source>
        <dbReference type="Proteomes" id="UP001642487"/>
    </source>
</evidence>
<dbReference type="Pfam" id="PF01535">
    <property type="entry name" value="PPR"/>
    <property type="match status" value="5"/>
</dbReference>
<proteinExistence type="predicted"/>
<dbReference type="NCBIfam" id="TIGR00756">
    <property type="entry name" value="PPR"/>
    <property type="match status" value="3"/>
</dbReference>
<dbReference type="InterPro" id="IPR046960">
    <property type="entry name" value="PPR_At4g14850-like_plant"/>
</dbReference>
<feature type="repeat" description="PPR" evidence="2">
    <location>
        <begin position="483"/>
        <end position="517"/>
    </location>
</feature>
<accession>A0ABP0Y0R6</accession>
<feature type="repeat" description="PPR" evidence="2">
    <location>
        <begin position="176"/>
        <end position="210"/>
    </location>
</feature>
<dbReference type="InterPro" id="IPR002885">
    <property type="entry name" value="PPR_rpt"/>
</dbReference>
<keyword evidence="4" id="KW-1185">Reference proteome</keyword>
<evidence type="ECO:0000256" key="1">
    <source>
        <dbReference type="ARBA" id="ARBA00022737"/>
    </source>
</evidence>
<feature type="repeat" description="PPR" evidence="2">
    <location>
        <begin position="75"/>
        <end position="109"/>
    </location>
</feature>
<evidence type="ECO:0000313" key="3">
    <source>
        <dbReference type="EMBL" id="CAK9312352.1"/>
    </source>
</evidence>
<dbReference type="Pfam" id="PF13041">
    <property type="entry name" value="PPR_2"/>
    <property type="match status" value="3"/>
</dbReference>
<dbReference type="PANTHER" id="PTHR47926:SF442">
    <property type="entry name" value="PUTATIVE-RELATED"/>
    <property type="match status" value="1"/>
</dbReference>
<name>A0ABP0Y0R6_9ROSI</name>
<dbReference type="Gene3D" id="1.25.40.10">
    <property type="entry name" value="Tetratricopeptide repeat domain"/>
    <property type="match status" value="4"/>
</dbReference>
<dbReference type="PANTHER" id="PTHR47926">
    <property type="entry name" value="PENTATRICOPEPTIDE REPEAT-CONTAINING PROTEIN"/>
    <property type="match status" value="1"/>
</dbReference>
<dbReference type="Proteomes" id="UP001642487">
    <property type="component" value="Chromosome 11"/>
</dbReference>
<organism evidence="3 4">
    <name type="scientific">Citrullus colocynthis</name>
    <name type="common">colocynth</name>
    <dbReference type="NCBI Taxonomy" id="252529"/>
    <lineage>
        <taxon>Eukaryota</taxon>
        <taxon>Viridiplantae</taxon>
        <taxon>Streptophyta</taxon>
        <taxon>Embryophyta</taxon>
        <taxon>Tracheophyta</taxon>
        <taxon>Spermatophyta</taxon>
        <taxon>Magnoliopsida</taxon>
        <taxon>eudicotyledons</taxon>
        <taxon>Gunneridae</taxon>
        <taxon>Pentapetalae</taxon>
        <taxon>rosids</taxon>
        <taxon>fabids</taxon>
        <taxon>Cucurbitales</taxon>
        <taxon>Cucurbitaceae</taxon>
        <taxon>Benincaseae</taxon>
        <taxon>Citrullus</taxon>
    </lineage>
</organism>
<gene>
    <name evidence="3" type="ORF">CITCOLO1_LOCUS4038</name>
</gene>
<reference evidence="3 4" key="1">
    <citation type="submission" date="2024-03" db="EMBL/GenBank/DDBJ databases">
        <authorList>
            <person name="Gkanogiannis A."/>
            <person name="Becerra Lopez-Lavalle L."/>
        </authorList>
    </citation>
    <scope>NUCLEOTIDE SEQUENCE [LARGE SCALE GENOMIC DNA]</scope>
</reference>
<dbReference type="PROSITE" id="PS51375">
    <property type="entry name" value="PPR"/>
    <property type="match status" value="4"/>
</dbReference>
<protein>
    <recommendedName>
        <fullName evidence="5">Pentatricopeptide repeat-containing protein</fullName>
    </recommendedName>
</protein>
<dbReference type="EMBL" id="OZ021745">
    <property type="protein sequence ID" value="CAK9312352.1"/>
    <property type="molecule type" value="Genomic_DNA"/>
</dbReference>